<comment type="similarity">
    <text evidence="1">Belongs to the HIBADH-related family.</text>
</comment>
<dbReference type="EMBL" id="BAABHF010000061">
    <property type="protein sequence ID" value="GAA4519134.1"/>
    <property type="molecule type" value="Genomic_DNA"/>
</dbReference>
<dbReference type="Pfam" id="PF03446">
    <property type="entry name" value="NAD_binding_2"/>
    <property type="match status" value="1"/>
</dbReference>
<comment type="caution">
    <text evidence="6">The sequence shown here is derived from an EMBL/GenBank/DDBJ whole genome shotgun (WGS) entry which is preliminary data.</text>
</comment>
<dbReference type="InterPro" id="IPR036291">
    <property type="entry name" value="NAD(P)-bd_dom_sf"/>
</dbReference>
<dbReference type="InterPro" id="IPR013328">
    <property type="entry name" value="6PGD_dom2"/>
</dbReference>
<keyword evidence="2" id="KW-0560">Oxidoreductase</keyword>
<keyword evidence="7" id="KW-1185">Reference proteome</keyword>
<name>A0ABP8R641_9ACTN</name>
<evidence type="ECO:0000256" key="3">
    <source>
        <dbReference type="ARBA" id="ARBA00023027"/>
    </source>
</evidence>
<dbReference type="PIRSF" id="PIRSF000103">
    <property type="entry name" value="HIBADH"/>
    <property type="match status" value="1"/>
</dbReference>
<protein>
    <submittedName>
        <fullName evidence="6">NAD(P)-dependent oxidoreductase</fullName>
    </submittedName>
</protein>
<dbReference type="SUPFAM" id="SSF51735">
    <property type="entry name" value="NAD(P)-binding Rossmann-fold domains"/>
    <property type="match status" value="1"/>
</dbReference>
<feature type="domain" description="3-hydroxyisobutyrate dehydrogenase-like NAD-binding" evidence="5">
    <location>
        <begin position="161"/>
        <end position="253"/>
    </location>
</feature>
<dbReference type="InterPro" id="IPR029154">
    <property type="entry name" value="HIBADH-like_NADP-bd"/>
</dbReference>
<gene>
    <name evidence="6" type="ORF">GCM10023191_094320</name>
</gene>
<evidence type="ECO:0000259" key="5">
    <source>
        <dbReference type="Pfam" id="PF14833"/>
    </source>
</evidence>
<dbReference type="InterPro" id="IPR006115">
    <property type="entry name" value="6PGDH_NADP-bd"/>
</dbReference>
<organism evidence="6 7">
    <name type="scientific">Actinoallomurus oryzae</name>
    <dbReference type="NCBI Taxonomy" id="502180"/>
    <lineage>
        <taxon>Bacteria</taxon>
        <taxon>Bacillati</taxon>
        <taxon>Actinomycetota</taxon>
        <taxon>Actinomycetes</taxon>
        <taxon>Streptosporangiales</taxon>
        <taxon>Thermomonosporaceae</taxon>
        <taxon>Actinoallomurus</taxon>
    </lineage>
</organism>
<evidence type="ECO:0000259" key="4">
    <source>
        <dbReference type="Pfam" id="PF03446"/>
    </source>
</evidence>
<dbReference type="Proteomes" id="UP001500503">
    <property type="component" value="Unassembled WGS sequence"/>
</dbReference>
<dbReference type="Pfam" id="PF14833">
    <property type="entry name" value="NAD_binding_11"/>
    <property type="match status" value="1"/>
</dbReference>
<evidence type="ECO:0000313" key="7">
    <source>
        <dbReference type="Proteomes" id="UP001500503"/>
    </source>
</evidence>
<accession>A0ABP8R641</accession>
<dbReference type="SUPFAM" id="SSF48179">
    <property type="entry name" value="6-phosphogluconate dehydrogenase C-terminal domain-like"/>
    <property type="match status" value="1"/>
</dbReference>
<dbReference type="PANTHER" id="PTHR43060">
    <property type="entry name" value="3-HYDROXYISOBUTYRATE DEHYDROGENASE-LIKE 1, MITOCHONDRIAL-RELATED"/>
    <property type="match status" value="1"/>
</dbReference>
<proteinExistence type="inferred from homology"/>
<dbReference type="Gene3D" id="3.40.50.720">
    <property type="entry name" value="NAD(P)-binding Rossmann-like Domain"/>
    <property type="match status" value="1"/>
</dbReference>
<evidence type="ECO:0000256" key="1">
    <source>
        <dbReference type="ARBA" id="ARBA00009080"/>
    </source>
</evidence>
<dbReference type="InterPro" id="IPR015815">
    <property type="entry name" value="HIBADH-related"/>
</dbReference>
<keyword evidence="3" id="KW-0520">NAD</keyword>
<sequence length="275" mass="28840">MVGALGLGAMGGPIAGHIRRAGFDVRCLDIDPEATRPLAALGARVCDSPAELAAGTDVCLVCLRGDEDVLEACLPDGGLLAFLKPGSVLVVCSSVRPETCRTLAGAANAVEVLDAALTGGVRGAEAGEINLLVGGDEEPLRRARPVFDAFCSAVHHLGELGYGQVGKTVNNLIHWAQIAAIAEALSLGSRLGVPPELMRPALAAGPTDSRTLREIELMRLTWYVKDIDNARRMARAAGTPLPLTDEVRRLMDHITVPGIAALLEEGRPIDLPARE</sequence>
<dbReference type="InterPro" id="IPR008927">
    <property type="entry name" value="6-PGluconate_DH-like_C_sf"/>
</dbReference>
<feature type="domain" description="6-phosphogluconate dehydrogenase NADP-binding" evidence="4">
    <location>
        <begin position="2"/>
        <end position="158"/>
    </location>
</feature>
<evidence type="ECO:0000256" key="2">
    <source>
        <dbReference type="ARBA" id="ARBA00023002"/>
    </source>
</evidence>
<dbReference type="PANTHER" id="PTHR43060:SF15">
    <property type="entry name" value="3-HYDROXYISOBUTYRATE DEHYDROGENASE-LIKE 1, MITOCHONDRIAL-RELATED"/>
    <property type="match status" value="1"/>
</dbReference>
<evidence type="ECO:0000313" key="6">
    <source>
        <dbReference type="EMBL" id="GAA4519134.1"/>
    </source>
</evidence>
<reference evidence="7" key="1">
    <citation type="journal article" date="2019" name="Int. J. Syst. Evol. Microbiol.">
        <title>The Global Catalogue of Microorganisms (GCM) 10K type strain sequencing project: providing services to taxonomists for standard genome sequencing and annotation.</title>
        <authorList>
            <consortium name="The Broad Institute Genomics Platform"/>
            <consortium name="The Broad Institute Genome Sequencing Center for Infectious Disease"/>
            <person name="Wu L."/>
            <person name="Ma J."/>
        </authorList>
    </citation>
    <scope>NUCLEOTIDE SEQUENCE [LARGE SCALE GENOMIC DNA]</scope>
    <source>
        <strain evidence="7">JCM 17933</strain>
    </source>
</reference>
<dbReference type="Gene3D" id="1.10.1040.10">
    <property type="entry name" value="N-(1-d-carboxylethyl)-l-norvaline Dehydrogenase, domain 2"/>
    <property type="match status" value="1"/>
</dbReference>